<reference evidence="1 2" key="1">
    <citation type="journal article" date="2024" name="Chem. Sci.">
        <title>Discovery of megapolipeptins by genome mining of a Burkholderiales bacteria collection.</title>
        <authorList>
            <person name="Paulo B.S."/>
            <person name="Recchia M.J.J."/>
            <person name="Lee S."/>
            <person name="Fergusson C.H."/>
            <person name="Romanowski S.B."/>
            <person name="Hernandez A."/>
            <person name="Krull N."/>
            <person name="Liu D.Y."/>
            <person name="Cavanagh H."/>
            <person name="Bos A."/>
            <person name="Gray C.A."/>
            <person name="Murphy B.T."/>
            <person name="Linington R.G."/>
            <person name="Eustaquio A.S."/>
        </authorList>
    </citation>
    <scope>NUCLEOTIDE SEQUENCE [LARGE SCALE GENOMIC DNA]</scope>
    <source>
        <strain evidence="1 2">RL17-374-BIF-D</strain>
    </source>
</reference>
<dbReference type="EMBL" id="JAQQDB010000039">
    <property type="protein sequence ID" value="MFM0521772.1"/>
    <property type="molecule type" value="Genomic_DNA"/>
</dbReference>
<evidence type="ECO:0000313" key="1">
    <source>
        <dbReference type="EMBL" id="MFM0521772.1"/>
    </source>
</evidence>
<sequence length="72" mass="7521">MPINPAILDELAAAGANLSIDAATTPPLKLEGVCRLWLHQSGNLTIRNATAVPPPLLVQIARGLGSRVTLVE</sequence>
<organism evidence="1 2">
    <name type="scientific">Caballeronia jiangsuensis</name>
    <dbReference type="NCBI Taxonomy" id="1458357"/>
    <lineage>
        <taxon>Bacteria</taxon>
        <taxon>Pseudomonadati</taxon>
        <taxon>Pseudomonadota</taxon>
        <taxon>Betaproteobacteria</taxon>
        <taxon>Burkholderiales</taxon>
        <taxon>Burkholderiaceae</taxon>
        <taxon>Caballeronia</taxon>
    </lineage>
</organism>
<accession>A0ABW9CVU5</accession>
<proteinExistence type="predicted"/>
<gene>
    <name evidence="1" type="ORF">PQR08_30555</name>
</gene>
<comment type="caution">
    <text evidence="1">The sequence shown here is derived from an EMBL/GenBank/DDBJ whole genome shotgun (WGS) entry which is preliminary data.</text>
</comment>
<keyword evidence="2" id="KW-1185">Reference proteome</keyword>
<dbReference type="Proteomes" id="UP001629462">
    <property type="component" value="Unassembled WGS sequence"/>
</dbReference>
<dbReference type="RefSeq" id="WP_250487221.1">
    <property type="nucleotide sequence ID" value="NZ_JAQQDB010000039.1"/>
</dbReference>
<evidence type="ECO:0000313" key="2">
    <source>
        <dbReference type="Proteomes" id="UP001629462"/>
    </source>
</evidence>
<protein>
    <submittedName>
        <fullName evidence="1">Uncharacterized protein</fullName>
    </submittedName>
</protein>
<name>A0ABW9CVU5_9BURK</name>